<evidence type="ECO:0000313" key="5">
    <source>
        <dbReference type="Proteomes" id="UP000199347"/>
    </source>
</evidence>
<dbReference type="Pfam" id="PF01648">
    <property type="entry name" value="ACPS"/>
    <property type="match status" value="1"/>
</dbReference>
<dbReference type="InterPro" id="IPR037143">
    <property type="entry name" value="4-PPantetheinyl_Trfase_dom_sf"/>
</dbReference>
<dbReference type="InterPro" id="IPR008278">
    <property type="entry name" value="4-PPantetheinyl_Trfase_dom"/>
</dbReference>
<gene>
    <name evidence="4" type="ORF">SAMN03080610_02858</name>
</gene>
<organism evidence="4 5">
    <name type="scientific">Afifella marina DSM 2698</name>
    <dbReference type="NCBI Taxonomy" id="1120955"/>
    <lineage>
        <taxon>Bacteria</taxon>
        <taxon>Pseudomonadati</taxon>
        <taxon>Pseudomonadota</taxon>
        <taxon>Alphaproteobacteria</taxon>
        <taxon>Hyphomicrobiales</taxon>
        <taxon>Afifellaceae</taxon>
        <taxon>Afifella</taxon>
    </lineage>
</organism>
<keyword evidence="2 4" id="KW-0808">Transferase</keyword>
<dbReference type="Gene3D" id="3.90.470.20">
    <property type="entry name" value="4'-phosphopantetheinyl transferase domain"/>
    <property type="match status" value="1"/>
</dbReference>
<sequence length="247" mass="26931">MSPSLAEDDIHLWTWRLDGDFLSACGDWLTPEERDRCAGLSEPHAQIRFAAARNGLRFLLAHYLGSEPSDVVLKEGRFGKPCLGLDASLAFNLSHAGDIAAVALCRGGEVGIDIEAETAGHIELRGILSAEEGWQLHLLGLPLDRSVLLQIWVWKEAVLKASGLGLTVDPDTVVLTFERQGRRLLARSGAIPDLGSYGLRSFVPVPGFVGAVAVTREGLRMFSFSLCREHLNEACRMWSDVGRIKAS</sequence>
<accession>A0A1G5NZE3</accession>
<dbReference type="EMBL" id="FMVW01000007">
    <property type="protein sequence ID" value="SCZ42070.1"/>
    <property type="molecule type" value="Genomic_DNA"/>
</dbReference>
<proteinExistence type="inferred from homology"/>
<evidence type="ECO:0000313" key="4">
    <source>
        <dbReference type="EMBL" id="SCZ42070.1"/>
    </source>
</evidence>
<evidence type="ECO:0000259" key="3">
    <source>
        <dbReference type="Pfam" id="PF01648"/>
    </source>
</evidence>
<dbReference type="PANTHER" id="PTHR12215:SF10">
    <property type="entry name" value="L-AMINOADIPATE-SEMIALDEHYDE DEHYDROGENASE-PHOSPHOPANTETHEINYL TRANSFERASE"/>
    <property type="match status" value="1"/>
</dbReference>
<dbReference type="STRING" id="1120955.SAMN03080610_02858"/>
<dbReference type="GO" id="GO:0005829">
    <property type="term" value="C:cytosol"/>
    <property type="evidence" value="ECO:0007669"/>
    <property type="project" value="TreeGrafter"/>
</dbReference>
<keyword evidence="5" id="KW-1185">Reference proteome</keyword>
<evidence type="ECO:0000256" key="2">
    <source>
        <dbReference type="ARBA" id="ARBA00022679"/>
    </source>
</evidence>
<dbReference type="GO" id="GO:0008897">
    <property type="term" value="F:holo-[acyl-carrier-protein] synthase activity"/>
    <property type="evidence" value="ECO:0007669"/>
    <property type="project" value="InterPro"/>
</dbReference>
<evidence type="ECO:0000256" key="1">
    <source>
        <dbReference type="ARBA" id="ARBA00010990"/>
    </source>
</evidence>
<reference evidence="4 5" key="1">
    <citation type="submission" date="2016-10" db="EMBL/GenBank/DDBJ databases">
        <authorList>
            <person name="de Groot N.N."/>
        </authorList>
    </citation>
    <scope>NUCLEOTIDE SEQUENCE [LARGE SCALE GENOMIC DNA]</scope>
    <source>
        <strain evidence="4 5">DSM 2698</strain>
    </source>
</reference>
<dbReference type="AlphaFoldDB" id="A0A1G5NZE3"/>
<dbReference type="Proteomes" id="UP000199347">
    <property type="component" value="Unassembled WGS sequence"/>
</dbReference>
<dbReference type="PANTHER" id="PTHR12215">
    <property type="entry name" value="PHOSPHOPANTETHEINE TRANSFERASE"/>
    <property type="match status" value="1"/>
</dbReference>
<name>A0A1G5NZE3_AFIMA</name>
<dbReference type="SUPFAM" id="SSF56214">
    <property type="entry name" value="4'-phosphopantetheinyl transferase"/>
    <property type="match status" value="2"/>
</dbReference>
<dbReference type="GO" id="GO:0019878">
    <property type="term" value="P:lysine biosynthetic process via aminoadipic acid"/>
    <property type="evidence" value="ECO:0007669"/>
    <property type="project" value="TreeGrafter"/>
</dbReference>
<feature type="domain" description="4'-phosphopantetheinyl transferase" evidence="3">
    <location>
        <begin position="110"/>
        <end position="186"/>
    </location>
</feature>
<comment type="similarity">
    <text evidence="1">Belongs to the P-Pant transferase superfamily. Gsp/Sfp/HetI/AcpT family.</text>
</comment>
<dbReference type="GO" id="GO:0000287">
    <property type="term" value="F:magnesium ion binding"/>
    <property type="evidence" value="ECO:0007669"/>
    <property type="project" value="InterPro"/>
</dbReference>
<protein>
    <submittedName>
        <fullName evidence="4">4'-phosphopantetheinyl transferase</fullName>
    </submittedName>
</protein>
<dbReference type="InterPro" id="IPR050559">
    <property type="entry name" value="P-Pant_transferase_sf"/>
</dbReference>